<keyword evidence="3" id="KW-1185">Reference proteome</keyword>
<keyword evidence="1" id="KW-0732">Signal</keyword>
<gene>
    <name evidence="2" type="ORF">SAMN05421881_101831</name>
</gene>
<evidence type="ECO:0000313" key="3">
    <source>
        <dbReference type="Proteomes" id="UP000198640"/>
    </source>
</evidence>
<dbReference type="Proteomes" id="UP000198640">
    <property type="component" value="Unassembled WGS sequence"/>
</dbReference>
<dbReference type="RefSeq" id="WP_090413359.1">
    <property type="nucleotide sequence ID" value="NZ_FNOY01000018.1"/>
</dbReference>
<organism evidence="2 3">
    <name type="scientific">Nitrosomonas halophila</name>
    <dbReference type="NCBI Taxonomy" id="44576"/>
    <lineage>
        <taxon>Bacteria</taxon>
        <taxon>Pseudomonadati</taxon>
        <taxon>Pseudomonadota</taxon>
        <taxon>Betaproteobacteria</taxon>
        <taxon>Nitrosomonadales</taxon>
        <taxon>Nitrosomonadaceae</taxon>
        <taxon>Nitrosomonas</taxon>
    </lineage>
</organism>
<evidence type="ECO:0000313" key="2">
    <source>
        <dbReference type="EMBL" id="SDY10801.1"/>
    </source>
</evidence>
<evidence type="ECO:0008006" key="4">
    <source>
        <dbReference type="Google" id="ProtNLM"/>
    </source>
</evidence>
<feature type="chain" id="PRO_5011633256" description="FG-GAP repeat-containing protein" evidence="1">
    <location>
        <begin position="23"/>
        <end position="183"/>
    </location>
</feature>
<dbReference type="AlphaFoldDB" id="A0A1H3H5Q7"/>
<dbReference type="EMBL" id="FNOY01000018">
    <property type="protein sequence ID" value="SDY10801.1"/>
    <property type="molecule type" value="Genomic_DNA"/>
</dbReference>
<protein>
    <recommendedName>
        <fullName evidence="4">FG-GAP repeat-containing protein</fullName>
    </recommendedName>
</protein>
<dbReference type="OrthoDB" id="8550256at2"/>
<accession>A0A1H3H5Q7</accession>
<dbReference type="STRING" id="44576.SAMN05421881_101831"/>
<proteinExistence type="predicted"/>
<reference evidence="2 3" key="1">
    <citation type="submission" date="2016-10" db="EMBL/GenBank/DDBJ databases">
        <authorList>
            <person name="de Groot N.N."/>
        </authorList>
    </citation>
    <scope>NUCLEOTIDE SEQUENCE [LARGE SCALE GENOMIC DNA]</scope>
    <source>
        <strain evidence="2 3">Nm1</strain>
    </source>
</reference>
<sequence>MFKISTLCLLLVIATQAAMVFAEVICPVKLRFEKASHSLASTLLNDRSVPAIIASSWREANEKFASEPPEASIARYDLNGDGWKELLLYLSGRGMCGRGGCHLIIFAFNPSKHKLEYQTVHSSSDDILLLNHQSDGYRHLAIRLMDGISLIRAEHYTLYRWQGGDLTQTGEMLRLPSPEDHCD</sequence>
<name>A0A1H3H5Q7_9PROT</name>
<feature type="signal peptide" evidence="1">
    <location>
        <begin position="1"/>
        <end position="22"/>
    </location>
</feature>
<evidence type="ECO:0000256" key="1">
    <source>
        <dbReference type="SAM" id="SignalP"/>
    </source>
</evidence>